<proteinExistence type="predicted"/>
<name>A0ABS6ARX5_9NOCA</name>
<evidence type="ECO:0000313" key="1">
    <source>
        <dbReference type="EMBL" id="MBU3060345.1"/>
    </source>
</evidence>
<sequence>MDRDSQHDWVPTEDPEMVELRDPLSRWGVRIVRPDSTELPGEFLVELEALVFEWEDTATQAGADAYLALRGVQEQQSILRGLSWLCALWAVVCEARLGKPADSIIRDLDYRGGRRTIHTAQEAERWEGMTRRVRLGALAALTEDPRAVAAYRVACTDPADIARALIEHTLVHLDGFSQDMQRHNLTARGLAAAVISHTSPGDGPRRRLCFRPAHPI</sequence>
<keyword evidence="2" id="KW-1185">Reference proteome</keyword>
<organism evidence="1 2">
    <name type="scientific">Nocardia albiluteola</name>
    <dbReference type="NCBI Taxonomy" id="2842303"/>
    <lineage>
        <taxon>Bacteria</taxon>
        <taxon>Bacillati</taxon>
        <taxon>Actinomycetota</taxon>
        <taxon>Actinomycetes</taxon>
        <taxon>Mycobacteriales</taxon>
        <taxon>Nocardiaceae</taxon>
        <taxon>Nocardia</taxon>
    </lineage>
</organism>
<reference evidence="1 2" key="1">
    <citation type="submission" date="2021-06" db="EMBL/GenBank/DDBJ databases">
        <title>Actinomycetes sequencing.</title>
        <authorList>
            <person name="Shan Q."/>
        </authorList>
    </citation>
    <scope>NUCLEOTIDE SEQUENCE [LARGE SCALE GENOMIC DNA]</scope>
    <source>
        <strain evidence="1 2">NEAU-G5</strain>
    </source>
</reference>
<dbReference type="EMBL" id="JAHKNI010000001">
    <property type="protein sequence ID" value="MBU3060345.1"/>
    <property type="molecule type" value="Genomic_DNA"/>
</dbReference>
<dbReference type="Proteomes" id="UP000733379">
    <property type="component" value="Unassembled WGS sequence"/>
</dbReference>
<evidence type="ECO:0000313" key="2">
    <source>
        <dbReference type="Proteomes" id="UP000733379"/>
    </source>
</evidence>
<dbReference type="RefSeq" id="WP_215915223.1">
    <property type="nucleotide sequence ID" value="NZ_JAHKNI010000001.1"/>
</dbReference>
<comment type="caution">
    <text evidence="1">The sequence shown here is derived from an EMBL/GenBank/DDBJ whole genome shotgun (WGS) entry which is preliminary data.</text>
</comment>
<gene>
    <name evidence="1" type="ORF">KO481_02265</name>
</gene>
<protein>
    <submittedName>
        <fullName evidence="1">Uncharacterized protein</fullName>
    </submittedName>
</protein>
<accession>A0ABS6ARX5</accession>